<keyword evidence="1" id="KW-0732">Signal</keyword>
<dbReference type="EMBL" id="MU002229">
    <property type="protein sequence ID" value="KAF2788291.1"/>
    <property type="molecule type" value="Genomic_DNA"/>
</dbReference>
<feature type="chain" id="PRO_5025622031" evidence="1">
    <location>
        <begin position="30"/>
        <end position="214"/>
    </location>
</feature>
<organism evidence="2 3">
    <name type="scientific">Melanomma pulvis-pyrius CBS 109.77</name>
    <dbReference type="NCBI Taxonomy" id="1314802"/>
    <lineage>
        <taxon>Eukaryota</taxon>
        <taxon>Fungi</taxon>
        <taxon>Dikarya</taxon>
        <taxon>Ascomycota</taxon>
        <taxon>Pezizomycotina</taxon>
        <taxon>Dothideomycetes</taxon>
        <taxon>Pleosporomycetidae</taxon>
        <taxon>Pleosporales</taxon>
        <taxon>Melanommataceae</taxon>
        <taxon>Melanomma</taxon>
    </lineage>
</organism>
<evidence type="ECO:0000256" key="1">
    <source>
        <dbReference type="SAM" id="SignalP"/>
    </source>
</evidence>
<evidence type="ECO:0000313" key="3">
    <source>
        <dbReference type="Proteomes" id="UP000799757"/>
    </source>
</evidence>
<feature type="signal peptide" evidence="1">
    <location>
        <begin position="1"/>
        <end position="29"/>
    </location>
</feature>
<dbReference type="OrthoDB" id="5406216at2759"/>
<reference evidence="2" key="1">
    <citation type="journal article" date="2020" name="Stud. Mycol.">
        <title>101 Dothideomycetes genomes: a test case for predicting lifestyles and emergence of pathogens.</title>
        <authorList>
            <person name="Haridas S."/>
            <person name="Albert R."/>
            <person name="Binder M."/>
            <person name="Bloem J."/>
            <person name="Labutti K."/>
            <person name="Salamov A."/>
            <person name="Andreopoulos B."/>
            <person name="Baker S."/>
            <person name="Barry K."/>
            <person name="Bills G."/>
            <person name="Bluhm B."/>
            <person name="Cannon C."/>
            <person name="Castanera R."/>
            <person name="Culley D."/>
            <person name="Daum C."/>
            <person name="Ezra D."/>
            <person name="Gonzalez J."/>
            <person name="Henrissat B."/>
            <person name="Kuo A."/>
            <person name="Liang C."/>
            <person name="Lipzen A."/>
            <person name="Lutzoni F."/>
            <person name="Magnuson J."/>
            <person name="Mondo S."/>
            <person name="Nolan M."/>
            <person name="Ohm R."/>
            <person name="Pangilinan J."/>
            <person name="Park H.-J."/>
            <person name="Ramirez L."/>
            <person name="Alfaro M."/>
            <person name="Sun H."/>
            <person name="Tritt A."/>
            <person name="Yoshinaga Y."/>
            <person name="Zwiers L.-H."/>
            <person name="Turgeon B."/>
            <person name="Goodwin S."/>
            <person name="Spatafora J."/>
            <person name="Crous P."/>
            <person name="Grigoriev I."/>
        </authorList>
    </citation>
    <scope>NUCLEOTIDE SEQUENCE</scope>
    <source>
        <strain evidence="2">CBS 109.77</strain>
    </source>
</reference>
<dbReference type="Proteomes" id="UP000799757">
    <property type="component" value="Unassembled WGS sequence"/>
</dbReference>
<gene>
    <name evidence="2" type="ORF">K505DRAFT_366606</name>
</gene>
<protein>
    <submittedName>
        <fullName evidence="2">Uncharacterized protein</fullName>
    </submittedName>
</protein>
<sequence length="214" mass="21554">MRTSNLAALLLPTLAACHVFHVVPQPADAVVAVTVTTPSATAASVPRLRTPTPTSTSTVALHGLELRQAPGLAPVGNNPPNPNIAVPPVNPAVPPANPVAPLANPAVPPANPAAPPVVVAPTPPPAPSESVVVQWVETWLDGTSTWVPKTITIKYDTAKSRAPEPGKGVIGMGTLTGEIGKTKTVVMGAAQTVGGCWYRGAVVAAGVGFVGLIV</sequence>
<dbReference type="AlphaFoldDB" id="A0A6A6WWK1"/>
<evidence type="ECO:0000313" key="2">
    <source>
        <dbReference type="EMBL" id="KAF2788291.1"/>
    </source>
</evidence>
<dbReference type="PROSITE" id="PS51257">
    <property type="entry name" value="PROKAR_LIPOPROTEIN"/>
    <property type="match status" value="1"/>
</dbReference>
<name>A0A6A6WWK1_9PLEO</name>
<accession>A0A6A6WWK1</accession>
<proteinExistence type="predicted"/>
<keyword evidence="3" id="KW-1185">Reference proteome</keyword>